<protein>
    <submittedName>
        <fullName evidence="2">Uncharacterized protein</fullName>
    </submittedName>
</protein>
<feature type="chain" id="PRO_5009579584" evidence="1">
    <location>
        <begin position="32"/>
        <end position="69"/>
    </location>
</feature>
<sequence>MYYSNPTFARTFQRLVCVLTLLLAAVAGSLAQTALPRAYYFNGSGGAIVPTSPTLTDGGSVALGAVGPR</sequence>
<evidence type="ECO:0000313" key="3">
    <source>
        <dbReference type="Proteomes" id="UP000177506"/>
    </source>
</evidence>
<dbReference type="RefSeq" id="WP_070742620.1">
    <property type="nucleotide sequence ID" value="NZ_MDZA01000111.1"/>
</dbReference>
<reference evidence="2 3" key="1">
    <citation type="submission" date="2016-08" db="EMBL/GenBank/DDBJ databases">
        <title>Hymenobacter coccineus sp. nov., Hymenobacter lapidarius sp. nov. and Hymenobacter glacialis sp. nov., isolated from Antarctic soil.</title>
        <authorList>
            <person name="Sedlacek I."/>
            <person name="Kralova S."/>
            <person name="Kyrova K."/>
            <person name="Maslanova I."/>
            <person name="Stankova E."/>
            <person name="Vrbovska V."/>
            <person name="Nemec M."/>
            <person name="Bartak M."/>
            <person name="Svec P."/>
            <person name="Busse H.-J."/>
            <person name="Pantucek R."/>
        </authorList>
    </citation>
    <scope>NUCLEOTIDE SEQUENCE [LARGE SCALE GENOMIC DNA]</scope>
    <source>
        <strain evidence="2 3">CCM 8649</strain>
    </source>
</reference>
<comment type="caution">
    <text evidence="2">The sequence shown here is derived from an EMBL/GenBank/DDBJ whole genome shotgun (WGS) entry which is preliminary data.</text>
</comment>
<name>A0A1G1TIX4_9BACT</name>
<feature type="signal peptide" evidence="1">
    <location>
        <begin position="1"/>
        <end position="31"/>
    </location>
</feature>
<evidence type="ECO:0000256" key="1">
    <source>
        <dbReference type="SAM" id="SignalP"/>
    </source>
</evidence>
<proteinExistence type="predicted"/>
<keyword evidence="3" id="KW-1185">Reference proteome</keyword>
<gene>
    <name evidence="2" type="ORF">BEN49_00540</name>
</gene>
<organism evidence="2 3">
    <name type="scientific">Hymenobacter coccineus</name>
    <dbReference type="NCBI Taxonomy" id="1908235"/>
    <lineage>
        <taxon>Bacteria</taxon>
        <taxon>Pseudomonadati</taxon>
        <taxon>Bacteroidota</taxon>
        <taxon>Cytophagia</taxon>
        <taxon>Cytophagales</taxon>
        <taxon>Hymenobacteraceae</taxon>
        <taxon>Hymenobacter</taxon>
    </lineage>
</organism>
<evidence type="ECO:0000313" key="2">
    <source>
        <dbReference type="EMBL" id="OGX90816.1"/>
    </source>
</evidence>
<dbReference type="AlphaFoldDB" id="A0A1G1TIX4"/>
<dbReference type="EMBL" id="MDZA01000111">
    <property type="protein sequence ID" value="OGX90816.1"/>
    <property type="molecule type" value="Genomic_DNA"/>
</dbReference>
<accession>A0A1G1TIX4</accession>
<keyword evidence="1" id="KW-0732">Signal</keyword>
<dbReference type="Proteomes" id="UP000177506">
    <property type="component" value="Unassembled WGS sequence"/>
</dbReference>